<dbReference type="InterPro" id="IPR012938">
    <property type="entry name" value="Glc/Sorbosone_DH"/>
</dbReference>
<dbReference type="PANTHER" id="PTHR19328">
    <property type="entry name" value="HEDGEHOG-INTERACTING PROTEIN"/>
    <property type="match status" value="1"/>
</dbReference>
<proteinExistence type="predicted"/>
<dbReference type="SUPFAM" id="SSF50952">
    <property type="entry name" value="Soluble quinoprotein glucose dehydrogenase"/>
    <property type="match status" value="1"/>
</dbReference>
<dbReference type="Pfam" id="PF07995">
    <property type="entry name" value="GSDH"/>
    <property type="match status" value="1"/>
</dbReference>
<dbReference type="InterPro" id="IPR011041">
    <property type="entry name" value="Quinoprot_gluc/sorb_DH_b-prop"/>
</dbReference>
<dbReference type="AlphaFoldDB" id="A0A927CQT1"/>
<evidence type="ECO:0000313" key="3">
    <source>
        <dbReference type="Proteomes" id="UP000632125"/>
    </source>
</evidence>
<dbReference type="PANTHER" id="PTHR19328:SF13">
    <property type="entry name" value="HIPL1 PROTEIN"/>
    <property type="match status" value="1"/>
</dbReference>
<accession>A0A927CQT1</accession>
<evidence type="ECO:0000259" key="1">
    <source>
        <dbReference type="Pfam" id="PF07995"/>
    </source>
</evidence>
<comment type="caution">
    <text evidence="2">The sequence shown here is derived from an EMBL/GenBank/DDBJ whole genome shotgun (WGS) entry which is preliminary data.</text>
</comment>
<sequence length="352" mass="39007">MVKGIAIALLLSGCSAQERLSYERENEAQVQPVIGHEVIAEHLELPWSIAKYGDIIYLTEKKGSIVKIENGLAERQRVELEKPLTSASETGLFGFVLAPDFPVSNLAYAYYTYEESPGQYNRIVTLRLDANVWKEESVLLDRILSGVYHNGGRLEIGPDGMLYATVGDAFESANAQNANLLGGKILRMNLDGSIPSDNPFPNSYVYSYGHRNPQGMDWSPDGSFYATEHGNRANDEVNLIEAAQNYGWPIIEGDEQQEDMVSPLFTSGSDETWAPSGLAYSDNMLYVAALRGSAVIQFDLETGERHEIVSGLGRIRDVFVEDGILYFISNNTDGRGQLQENDDKLYKIKLSS</sequence>
<dbReference type="InterPro" id="IPR011042">
    <property type="entry name" value="6-blade_b-propeller_TolB-like"/>
</dbReference>
<keyword evidence="3" id="KW-1185">Reference proteome</keyword>
<gene>
    <name evidence="2" type="ORF">IDH41_28230</name>
</gene>
<organism evidence="2 3">
    <name type="scientific">Paenibacillus arenilitoris</name>
    <dbReference type="NCBI Taxonomy" id="2772299"/>
    <lineage>
        <taxon>Bacteria</taxon>
        <taxon>Bacillati</taxon>
        <taxon>Bacillota</taxon>
        <taxon>Bacilli</taxon>
        <taxon>Bacillales</taxon>
        <taxon>Paenibacillaceae</taxon>
        <taxon>Paenibacillus</taxon>
    </lineage>
</organism>
<reference evidence="2" key="1">
    <citation type="submission" date="2020-09" db="EMBL/GenBank/DDBJ databases">
        <title>A novel bacterium of genus Paenibacillus, isolated from South China Sea.</title>
        <authorList>
            <person name="Huang H."/>
            <person name="Mo K."/>
            <person name="Hu Y."/>
        </authorList>
    </citation>
    <scope>NUCLEOTIDE SEQUENCE</scope>
    <source>
        <strain evidence="2">IB182493</strain>
    </source>
</reference>
<dbReference type="Proteomes" id="UP000632125">
    <property type="component" value="Unassembled WGS sequence"/>
</dbReference>
<dbReference type="EMBL" id="JACXIY010000049">
    <property type="protein sequence ID" value="MBD2872473.1"/>
    <property type="molecule type" value="Genomic_DNA"/>
</dbReference>
<evidence type="ECO:0000313" key="2">
    <source>
        <dbReference type="EMBL" id="MBD2872473.1"/>
    </source>
</evidence>
<name>A0A927CQT1_9BACL</name>
<protein>
    <submittedName>
        <fullName evidence="2">PQQ-dependent sugar dehydrogenase</fullName>
    </submittedName>
</protein>
<feature type="domain" description="Glucose/Sorbosone dehydrogenase" evidence="1">
    <location>
        <begin position="43"/>
        <end position="335"/>
    </location>
</feature>
<dbReference type="Gene3D" id="2.120.10.30">
    <property type="entry name" value="TolB, C-terminal domain"/>
    <property type="match status" value="1"/>
</dbReference>